<name>A0A183CAN9_GLOPA</name>
<evidence type="ECO:0000313" key="2">
    <source>
        <dbReference type="WBParaSite" id="GPLIN_000994000"/>
    </source>
</evidence>
<protein>
    <submittedName>
        <fullName evidence="2">DUF2958 domain-containing protein</fullName>
    </submittedName>
</protein>
<organism evidence="1 2">
    <name type="scientific">Globodera pallida</name>
    <name type="common">Potato cyst nematode worm</name>
    <name type="synonym">Heterodera pallida</name>
    <dbReference type="NCBI Taxonomy" id="36090"/>
    <lineage>
        <taxon>Eukaryota</taxon>
        <taxon>Metazoa</taxon>
        <taxon>Ecdysozoa</taxon>
        <taxon>Nematoda</taxon>
        <taxon>Chromadorea</taxon>
        <taxon>Rhabditida</taxon>
        <taxon>Tylenchina</taxon>
        <taxon>Tylenchomorpha</taxon>
        <taxon>Tylenchoidea</taxon>
        <taxon>Heteroderidae</taxon>
        <taxon>Heteroderinae</taxon>
        <taxon>Globodera</taxon>
    </lineage>
</organism>
<accession>A0A183CAN9</accession>
<sequence length="67" mass="7734">MNGFKRSFLTASESVNFIIRFLEDGRSFVPFEEENNLTGEQLAFRRFDEDNGCWLVEANEGPSEPNE</sequence>
<dbReference type="Proteomes" id="UP000050741">
    <property type="component" value="Unassembled WGS sequence"/>
</dbReference>
<dbReference type="WBParaSite" id="GPLIN_000994000">
    <property type="protein sequence ID" value="GPLIN_000994000"/>
    <property type="gene ID" value="GPLIN_000994000"/>
</dbReference>
<evidence type="ECO:0000313" key="1">
    <source>
        <dbReference type="Proteomes" id="UP000050741"/>
    </source>
</evidence>
<reference evidence="1" key="2">
    <citation type="submission" date="2014-05" db="EMBL/GenBank/DDBJ databases">
        <title>The genome and life-stage specific transcriptomes of Globodera pallida elucidate key aspects of plant parasitism by a cyst nematode.</title>
        <authorList>
            <person name="Cotton J.A."/>
            <person name="Lilley C.J."/>
            <person name="Jones L.M."/>
            <person name="Kikuchi T."/>
            <person name="Reid A.J."/>
            <person name="Thorpe P."/>
            <person name="Tsai I.J."/>
            <person name="Beasley H."/>
            <person name="Blok V."/>
            <person name="Cock P.J.A."/>
            <person name="Van den Akker S.E."/>
            <person name="Holroyd N."/>
            <person name="Hunt M."/>
            <person name="Mantelin S."/>
            <person name="Naghra H."/>
            <person name="Pain A."/>
            <person name="Palomares-Rius J.E."/>
            <person name="Zarowiecki M."/>
            <person name="Berriman M."/>
            <person name="Jones J.T."/>
            <person name="Urwin P.E."/>
        </authorList>
    </citation>
    <scope>NUCLEOTIDE SEQUENCE [LARGE SCALE GENOMIC DNA]</scope>
    <source>
        <strain evidence="1">Lindley</strain>
    </source>
</reference>
<proteinExistence type="predicted"/>
<reference evidence="1" key="1">
    <citation type="submission" date="2013-12" db="EMBL/GenBank/DDBJ databases">
        <authorList>
            <person name="Aslett M."/>
        </authorList>
    </citation>
    <scope>NUCLEOTIDE SEQUENCE [LARGE SCALE GENOMIC DNA]</scope>
    <source>
        <strain evidence="1">Lindley</strain>
    </source>
</reference>
<keyword evidence="1" id="KW-1185">Reference proteome</keyword>
<reference evidence="2" key="3">
    <citation type="submission" date="2016-06" db="UniProtKB">
        <authorList>
            <consortium name="WormBaseParasite"/>
        </authorList>
    </citation>
    <scope>IDENTIFICATION</scope>
</reference>
<dbReference type="AlphaFoldDB" id="A0A183CAN9"/>